<proteinExistence type="predicted"/>
<organism evidence="2 3">
    <name type="scientific">Marinomonas pollencensis</name>
    <dbReference type="NCBI Taxonomy" id="491954"/>
    <lineage>
        <taxon>Bacteria</taxon>
        <taxon>Pseudomonadati</taxon>
        <taxon>Pseudomonadota</taxon>
        <taxon>Gammaproteobacteria</taxon>
        <taxon>Oceanospirillales</taxon>
        <taxon>Oceanospirillaceae</taxon>
        <taxon>Marinomonas</taxon>
    </lineage>
</organism>
<reference evidence="2 3" key="1">
    <citation type="submission" date="2018-08" db="EMBL/GenBank/DDBJ databases">
        <title>Genomic Encyclopedia of Type Strains, Phase III (KMG-III): the genomes of soil and plant-associated and newly described type strains.</title>
        <authorList>
            <person name="Whitman W."/>
        </authorList>
    </citation>
    <scope>NUCLEOTIDE SEQUENCE [LARGE SCALE GENOMIC DNA]</scope>
    <source>
        <strain evidence="2 3">CECT 7375</strain>
    </source>
</reference>
<dbReference type="OrthoDB" id="6107849at2"/>
<dbReference type="AlphaFoldDB" id="A0A3E0DTL6"/>
<dbReference type="EMBL" id="QUNG01000001">
    <property type="protein sequence ID" value="REG86770.1"/>
    <property type="molecule type" value="Genomic_DNA"/>
</dbReference>
<dbReference type="Proteomes" id="UP000256542">
    <property type="component" value="Unassembled WGS sequence"/>
</dbReference>
<feature type="transmembrane region" description="Helical" evidence="1">
    <location>
        <begin position="21"/>
        <end position="41"/>
    </location>
</feature>
<accession>A0A3E0DTL6</accession>
<evidence type="ECO:0000313" key="2">
    <source>
        <dbReference type="EMBL" id="REG86770.1"/>
    </source>
</evidence>
<comment type="caution">
    <text evidence="2">The sequence shown here is derived from an EMBL/GenBank/DDBJ whole genome shotgun (WGS) entry which is preliminary data.</text>
</comment>
<sequence length="72" mass="8173">MKAKTFIPQMIHHKEAKRPRDYWGILFVGLVFTALMGSFLIDSHRDKQSASLKMALSNTSSLNIDIGQHQKS</sequence>
<dbReference type="RefSeq" id="WP_147299430.1">
    <property type="nucleotide sequence ID" value="NZ_QUNG01000001.1"/>
</dbReference>
<evidence type="ECO:0000256" key="1">
    <source>
        <dbReference type="SAM" id="Phobius"/>
    </source>
</evidence>
<keyword evidence="3" id="KW-1185">Reference proteome</keyword>
<protein>
    <submittedName>
        <fullName evidence="2">Uncharacterized protein</fullName>
    </submittedName>
</protein>
<keyword evidence="1" id="KW-0472">Membrane</keyword>
<keyword evidence="1" id="KW-0812">Transmembrane</keyword>
<evidence type="ECO:0000313" key="3">
    <source>
        <dbReference type="Proteomes" id="UP000256542"/>
    </source>
</evidence>
<gene>
    <name evidence="2" type="ORF">DFP81_101338</name>
</gene>
<keyword evidence="1" id="KW-1133">Transmembrane helix</keyword>
<name>A0A3E0DTL6_9GAMM</name>